<name>A0A1H5N6Y6_9MICO</name>
<protein>
    <recommendedName>
        <fullName evidence="1">Histone acetyltransferase Rv0428c-like SH3 domain-containing protein</fullName>
    </recommendedName>
</protein>
<organism evidence="2 3">
    <name type="scientific">Ruania alba</name>
    <dbReference type="NCBI Taxonomy" id="648782"/>
    <lineage>
        <taxon>Bacteria</taxon>
        <taxon>Bacillati</taxon>
        <taxon>Actinomycetota</taxon>
        <taxon>Actinomycetes</taxon>
        <taxon>Micrococcales</taxon>
        <taxon>Ruaniaceae</taxon>
        <taxon>Ruania</taxon>
    </lineage>
</organism>
<dbReference type="InterPro" id="IPR056934">
    <property type="entry name" value="SH3_Rv0428c"/>
</dbReference>
<dbReference type="RefSeq" id="WP_089775013.1">
    <property type="nucleotide sequence ID" value="NZ_FNTX01000002.1"/>
</dbReference>
<feature type="domain" description="Histone acetyltransferase Rv0428c-like SH3" evidence="1">
    <location>
        <begin position="15"/>
        <end position="66"/>
    </location>
</feature>
<dbReference type="AlphaFoldDB" id="A0A1H5N6Y6"/>
<evidence type="ECO:0000313" key="3">
    <source>
        <dbReference type="Proteomes" id="UP000199220"/>
    </source>
</evidence>
<dbReference type="Pfam" id="PF24551">
    <property type="entry name" value="SH3_Rv0428c"/>
    <property type="match status" value="1"/>
</dbReference>
<evidence type="ECO:0000313" key="2">
    <source>
        <dbReference type="EMBL" id="SEE97296.1"/>
    </source>
</evidence>
<dbReference type="Proteomes" id="UP000199220">
    <property type="component" value="Unassembled WGS sequence"/>
</dbReference>
<proteinExistence type="predicted"/>
<keyword evidence="3" id="KW-1185">Reference proteome</keyword>
<evidence type="ECO:0000259" key="1">
    <source>
        <dbReference type="Pfam" id="PF24551"/>
    </source>
</evidence>
<dbReference type="STRING" id="648782.SAMN04488554_4007"/>
<dbReference type="EMBL" id="FNTX01000002">
    <property type="protein sequence ID" value="SEE97296.1"/>
    <property type="molecule type" value="Genomic_DNA"/>
</dbReference>
<accession>A0A1H5N6Y6</accession>
<dbReference type="OrthoDB" id="3631934at2"/>
<sequence>MPVPPPDPHLWRSWQPGERVVVRFRLPEGGFSDALGELLTIDAAGVRVDTRRGPIDVAAADIVHAKRVPPPPRSRR</sequence>
<gene>
    <name evidence="2" type="ORF">SAMN04488554_4007</name>
</gene>
<reference evidence="3" key="1">
    <citation type="submission" date="2016-10" db="EMBL/GenBank/DDBJ databases">
        <authorList>
            <person name="Varghese N."/>
            <person name="Submissions S."/>
        </authorList>
    </citation>
    <scope>NUCLEOTIDE SEQUENCE [LARGE SCALE GENOMIC DNA]</scope>
    <source>
        <strain evidence="3">DSM 21368</strain>
    </source>
</reference>